<reference evidence="3" key="1">
    <citation type="submission" date="2016-09" db="EMBL/GenBank/DDBJ databases">
        <authorList>
            <person name="Jeantristanb JTB J.-T."/>
            <person name="Ricardo R."/>
        </authorList>
    </citation>
    <scope>NUCLEOTIDE SEQUENCE [LARGE SCALE GENOMIC DNA]</scope>
</reference>
<proteinExistence type="predicted"/>
<accession>A0A238FB12</accession>
<feature type="transmembrane region" description="Helical" evidence="1">
    <location>
        <begin position="150"/>
        <end position="170"/>
    </location>
</feature>
<evidence type="ECO:0000313" key="3">
    <source>
        <dbReference type="Proteomes" id="UP000198372"/>
    </source>
</evidence>
<gene>
    <name evidence="2" type="ORF">BQ2448_3802</name>
</gene>
<name>A0A238FB12_9BASI</name>
<keyword evidence="1" id="KW-0812">Transmembrane</keyword>
<protein>
    <submittedName>
        <fullName evidence="2">BQ2448_3802 protein</fullName>
    </submittedName>
</protein>
<keyword evidence="1" id="KW-1133">Transmembrane helix</keyword>
<dbReference type="STRING" id="269621.A0A238FB12"/>
<dbReference type="Proteomes" id="UP000198372">
    <property type="component" value="Unassembled WGS sequence"/>
</dbReference>
<dbReference type="AlphaFoldDB" id="A0A238FB12"/>
<evidence type="ECO:0000256" key="1">
    <source>
        <dbReference type="SAM" id="Phobius"/>
    </source>
</evidence>
<keyword evidence="1" id="KW-0472">Membrane</keyword>
<sequence length="191" mass="21573">MWCNNCLLLFPLRAGAQALAAFILAYSLAGAIFLFRYGAFFYFMTYEAKAYGSLSFFIAVIAAFHIIAYANSSCKNHSPFLIVIVALRAGLMTFRLNAYRSNVTWECLHGGQEYNSTIATLAEDQNYNWTAAAGTTAIPSTFCKTGWNTVYLAFAFGLGIDMLFQIYQYFMIWRFKASLFEYFAFKRNEGG</sequence>
<keyword evidence="3" id="KW-1185">Reference proteome</keyword>
<dbReference type="EMBL" id="FMSP01000006">
    <property type="protein sequence ID" value="SCV71040.1"/>
    <property type="molecule type" value="Genomic_DNA"/>
</dbReference>
<evidence type="ECO:0000313" key="2">
    <source>
        <dbReference type="EMBL" id="SCV71040.1"/>
    </source>
</evidence>
<feature type="transmembrane region" description="Helical" evidence="1">
    <location>
        <begin position="50"/>
        <end position="68"/>
    </location>
</feature>
<organism evidence="2 3">
    <name type="scientific">Microbotryum intermedium</name>
    <dbReference type="NCBI Taxonomy" id="269621"/>
    <lineage>
        <taxon>Eukaryota</taxon>
        <taxon>Fungi</taxon>
        <taxon>Dikarya</taxon>
        <taxon>Basidiomycota</taxon>
        <taxon>Pucciniomycotina</taxon>
        <taxon>Microbotryomycetes</taxon>
        <taxon>Microbotryales</taxon>
        <taxon>Microbotryaceae</taxon>
        <taxon>Microbotryum</taxon>
    </lineage>
</organism>
<feature type="transmembrane region" description="Helical" evidence="1">
    <location>
        <begin position="80"/>
        <end position="98"/>
    </location>
</feature>
<feature type="transmembrane region" description="Helical" evidence="1">
    <location>
        <begin position="18"/>
        <end position="44"/>
    </location>
</feature>
<dbReference type="OrthoDB" id="2371309at2759"/>